<evidence type="ECO:0000259" key="9">
    <source>
        <dbReference type="Pfam" id="PF03941"/>
    </source>
</evidence>
<dbReference type="PANTHER" id="PTHR13142:SF1">
    <property type="entry name" value="INNER CENTROMERE PROTEIN"/>
    <property type="match status" value="1"/>
</dbReference>
<feature type="region of interest" description="Disordered" evidence="8">
    <location>
        <begin position="245"/>
        <end position="267"/>
    </location>
</feature>
<evidence type="ECO:0000256" key="1">
    <source>
        <dbReference type="ARBA" id="ARBA00004123"/>
    </source>
</evidence>
<feature type="domain" description="Inner centromere protein ARK-binding" evidence="9">
    <location>
        <begin position="1027"/>
        <end position="1082"/>
    </location>
</feature>
<feature type="compositionally biased region" description="Pro residues" evidence="8">
    <location>
        <begin position="527"/>
        <end position="547"/>
    </location>
</feature>
<evidence type="ECO:0000313" key="11">
    <source>
        <dbReference type="Proteomes" id="UP000054007"/>
    </source>
</evidence>
<feature type="region of interest" description="Disordered" evidence="8">
    <location>
        <begin position="379"/>
        <end position="757"/>
    </location>
</feature>
<organism evidence="10 11">
    <name type="scientific">Cylindrobasidium torrendii FP15055 ss-10</name>
    <dbReference type="NCBI Taxonomy" id="1314674"/>
    <lineage>
        <taxon>Eukaryota</taxon>
        <taxon>Fungi</taxon>
        <taxon>Dikarya</taxon>
        <taxon>Basidiomycota</taxon>
        <taxon>Agaricomycotina</taxon>
        <taxon>Agaricomycetes</taxon>
        <taxon>Agaricomycetidae</taxon>
        <taxon>Agaricales</taxon>
        <taxon>Marasmiineae</taxon>
        <taxon>Physalacriaceae</taxon>
        <taxon>Cylindrobasidium</taxon>
    </lineage>
</organism>
<keyword evidence="4" id="KW-0963">Cytoplasm</keyword>
<feature type="compositionally biased region" description="Polar residues" evidence="8">
    <location>
        <begin position="993"/>
        <end position="1002"/>
    </location>
</feature>
<dbReference type="GO" id="GO:0005819">
    <property type="term" value="C:spindle"/>
    <property type="evidence" value="ECO:0007669"/>
    <property type="project" value="UniProtKB-SubCell"/>
</dbReference>
<gene>
    <name evidence="10" type="ORF">CYLTODRAFT_389234</name>
</gene>
<dbReference type="Proteomes" id="UP000054007">
    <property type="component" value="Unassembled WGS sequence"/>
</dbReference>
<feature type="compositionally biased region" description="Basic and acidic residues" evidence="8">
    <location>
        <begin position="379"/>
        <end position="425"/>
    </location>
</feature>
<dbReference type="AlphaFoldDB" id="A0A0D7BNB5"/>
<name>A0A0D7BNB5_9AGAR</name>
<proteinExistence type="inferred from homology"/>
<feature type="compositionally biased region" description="Polar residues" evidence="8">
    <location>
        <begin position="947"/>
        <end position="972"/>
    </location>
</feature>
<feature type="compositionally biased region" description="Polar residues" evidence="8">
    <location>
        <begin position="603"/>
        <end position="640"/>
    </location>
</feature>
<comment type="subcellular location">
    <subcellularLocation>
        <location evidence="2">Cytoplasm</location>
        <location evidence="2">Cytoskeleton</location>
        <location evidence="2">Spindle</location>
    </subcellularLocation>
    <subcellularLocation>
        <location evidence="1">Nucleus</location>
    </subcellularLocation>
</comment>
<dbReference type="GO" id="GO:0005634">
    <property type="term" value="C:nucleus"/>
    <property type="evidence" value="ECO:0007669"/>
    <property type="project" value="UniProtKB-SubCell"/>
</dbReference>
<feature type="compositionally biased region" description="Basic and acidic residues" evidence="8">
    <location>
        <begin position="829"/>
        <end position="890"/>
    </location>
</feature>
<feature type="compositionally biased region" description="Pro residues" evidence="8">
    <location>
        <begin position="152"/>
        <end position="163"/>
    </location>
</feature>
<feature type="region of interest" description="Disordered" evidence="8">
    <location>
        <begin position="1085"/>
        <end position="1121"/>
    </location>
</feature>
<evidence type="ECO:0000256" key="3">
    <source>
        <dbReference type="ARBA" id="ARBA00010042"/>
    </source>
</evidence>
<feature type="region of interest" description="Disordered" evidence="8">
    <location>
        <begin position="799"/>
        <end position="1065"/>
    </location>
</feature>
<evidence type="ECO:0000256" key="2">
    <source>
        <dbReference type="ARBA" id="ARBA00004186"/>
    </source>
</evidence>
<comment type="similarity">
    <text evidence="3">Belongs to the INCENP family.</text>
</comment>
<feature type="compositionally biased region" description="Basic and acidic residues" evidence="8">
    <location>
        <begin position="505"/>
        <end position="517"/>
    </location>
</feature>
<evidence type="ECO:0000256" key="6">
    <source>
        <dbReference type="ARBA" id="ARBA00023212"/>
    </source>
</evidence>
<sequence>MANQGLFDFCTDIRRSMVTDPSRQAFADYVEEQGFQFLDDCLGNYLAKQDSGLIDLVKTPSRSKATKTRTTSKMHNVMTLNFEKPGDKENSKPLRPFADSLFTVAEKSPEPQSSPRASPLRDQEPSQESPIPPEEPPVDLSMIHEDDEPAEKQPPPIPSPQLAPPTYNQYMDTSVADMSLDMEPSHPISATDAPASPPERVNMDTTMEIEPSHITPEPAPEEPQKTRHSGPAEIAPLAELDTPVLPAESEPTTSTYLQTLPPTTPSIQSLHKLSQSTAQSILTFPAPAEPSKTPGAGLGKRTSWLHKVRQAKALETKKSIAGPGLVASSMDYTIGGKRKSTVFADHDADEDAKLHKVPKNISGEVAPIQLRMPSFEDMKAASRKSSFEDMKAASDFEGERSIDEPLKELRKNILEGKARIQERNGDTLYNIGTTSRPSVRSASQFDSRAPTPAESRPTSRAAHTQETQSRAPTPHDARPPSYARAPPDPIFQAPAQPRFSVSELASRRGSLEEDKPESSVFRKRSPSPRPSQRPQSPRPFPAPPQPFHLPQSSQPVFRPPSPKASKTFSKPSAAPYSSMPASMLGLGSRIPSPSGPRPQPLSKQSTQESMASDSVFDSQRSAWAPSTQETEISSQMSNGRHSLDDDDSWPISEHAGDDVEGAQWTFGAGNVDDSMTWSSGPADTRVIADTRMTDDFRASGPSPNPRSLHEPSPLPEPPSRPSSSEQHGSLPTENQLPPGSFDVDMEDEEMEDVDLSIDPSRMTVSLVSPSKNSSKASLVEPAPALGFFGQATKLMSSVLGSGKKPKLESKSSQLAKPDVKSMQLAAAAAKKDQEEKEKKASMLKKTMEIRRQQVTQKKAEEEKARAVAEEKRLKDEAERRKREREEDTSKRSIKPPTTKKAEDDSKTRKTIPEPQIKKAPEAKIETKKATEAKPAKKEIKKAPSKTNLASSSSKLVKTQVKATPTQAPSSQEPPKLKTKYQAPPKPRPVQDEASMQPSQIMHSNMAARAQAEMESAAGPTENIELPDINSDYSDSEDEDRPRYAAPDWAQSPSLRQQLEDQRAINPDEVFGTIQPLRMEEVFRGPRAGRFRARTSSANWGGNDRLTQEEQQDYERRMGYRS</sequence>
<feature type="compositionally biased region" description="Polar residues" evidence="8">
    <location>
        <begin position="725"/>
        <end position="737"/>
    </location>
</feature>
<evidence type="ECO:0000256" key="5">
    <source>
        <dbReference type="ARBA" id="ARBA00022829"/>
    </source>
</evidence>
<evidence type="ECO:0000313" key="10">
    <source>
        <dbReference type="EMBL" id="KIY72058.1"/>
    </source>
</evidence>
<feature type="compositionally biased region" description="Basic and acidic residues" evidence="8">
    <location>
        <begin position="686"/>
        <end position="697"/>
    </location>
</feature>
<dbReference type="PANTHER" id="PTHR13142">
    <property type="entry name" value="INNER CENTROMERE PROTEIN"/>
    <property type="match status" value="1"/>
</dbReference>
<evidence type="ECO:0000256" key="8">
    <source>
        <dbReference type="SAM" id="MobiDB-lite"/>
    </source>
</evidence>
<feature type="compositionally biased region" description="Polar residues" evidence="8">
    <location>
        <begin position="250"/>
        <end position="267"/>
    </location>
</feature>
<dbReference type="Pfam" id="PF03941">
    <property type="entry name" value="INCENP_ARK-bind"/>
    <property type="match status" value="1"/>
</dbReference>
<dbReference type="Gene3D" id="6.10.250.2990">
    <property type="match status" value="1"/>
</dbReference>
<feature type="compositionally biased region" description="Polar residues" evidence="8">
    <location>
        <begin position="430"/>
        <end position="446"/>
    </location>
</feature>
<feature type="compositionally biased region" description="Low complexity" evidence="8">
    <location>
        <begin position="1005"/>
        <end position="1017"/>
    </location>
</feature>
<keyword evidence="6" id="KW-0206">Cytoskeleton</keyword>
<feature type="compositionally biased region" description="Basic and acidic residues" evidence="8">
    <location>
        <begin position="899"/>
        <end position="941"/>
    </location>
</feature>
<feature type="region of interest" description="Disordered" evidence="8">
    <location>
        <begin position="105"/>
        <end position="230"/>
    </location>
</feature>
<feature type="compositionally biased region" description="Acidic residues" evidence="8">
    <location>
        <begin position="743"/>
        <end position="755"/>
    </location>
</feature>
<dbReference type="InterPro" id="IPR005635">
    <property type="entry name" value="Inner_centromere_prot_ARK-bd"/>
</dbReference>
<keyword evidence="7" id="KW-0539">Nucleus</keyword>
<evidence type="ECO:0000256" key="7">
    <source>
        <dbReference type="ARBA" id="ARBA00023242"/>
    </source>
</evidence>
<evidence type="ECO:0000256" key="4">
    <source>
        <dbReference type="ARBA" id="ARBA00022490"/>
    </source>
</evidence>
<feature type="compositionally biased region" description="Polar residues" evidence="8">
    <location>
        <begin position="456"/>
        <end position="471"/>
    </location>
</feature>
<keyword evidence="5" id="KW-0159">Chromosome partition</keyword>
<dbReference type="GO" id="GO:0007059">
    <property type="term" value="P:chromosome segregation"/>
    <property type="evidence" value="ECO:0007669"/>
    <property type="project" value="UniProtKB-KW"/>
</dbReference>
<reference evidence="10 11" key="1">
    <citation type="journal article" date="2015" name="Fungal Genet. Biol.">
        <title>Evolution of novel wood decay mechanisms in Agaricales revealed by the genome sequences of Fistulina hepatica and Cylindrobasidium torrendii.</title>
        <authorList>
            <person name="Floudas D."/>
            <person name="Held B.W."/>
            <person name="Riley R."/>
            <person name="Nagy L.G."/>
            <person name="Koehler G."/>
            <person name="Ransdell A.S."/>
            <person name="Younus H."/>
            <person name="Chow J."/>
            <person name="Chiniquy J."/>
            <person name="Lipzen A."/>
            <person name="Tritt A."/>
            <person name="Sun H."/>
            <person name="Haridas S."/>
            <person name="LaButti K."/>
            <person name="Ohm R.A."/>
            <person name="Kues U."/>
            <person name="Blanchette R.A."/>
            <person name="Grigoriev I.V."/>
            <person name="Minto R.E."/>
            <person name="Hibbett D.S."/>
        </authorList>
    </citation>
    <scope>NUCLEOTIDE SEQUENCE [LARGE SCALE GENOMIC DNA]</scope>
    <source>
        <strain evidence="10 11">FP15055 ss-10</strain>
    </source>
</reference>
<keyword evidence="11" id="KW-1185">Reference proteome</keyword>
<protein>
    <recommendedName>
        <fullName evidence="9">Inner centromere protein ARK-binding domain-containing protein</fullName>
    </recommendedName>
</protein>
<dbReference type="STRING" id="1314674.A0A0D7BNB5"/>
<accession>A0A0D7BNB5</accession>
<feature type="compositionally biased region" description="Low complexity" evidence="8">
    <location>
        <begin position="569"/>
        <end position="592"/>
    </location>
</feature>
<dbReference type="EMBL" id="KN880447">
    <property type="protein sequence ID" value="KIY72058.1"/>
    <property type="molecule type" value="Genomic_DNA"/>
</dbReference>
<feature type="compositionally biased region" description="Basic and acidic residues" evidence="8">
    <location>
        <begin position="1112"/>
        <end position="1121"/>
    </location>
</feature>
<dbReference type="OrthoDB" id="6123at2759"/>